<dbReference type="Gene3D" id="1.20.1070.10">
    <property type="entry name" value="Rhodopsin 7-helix transmembrane proteins"/>
    <property type="match status" value="1"/>
</dbReference>
<keyword evidence="25" id="KW-1185">Reference proteome</keyword>
<evidence type="ECO:0000259" key="22">
    <source>
        <dbReference type="PROSITE" id="PS50221"/>
    </source>
</evidence>
<feature type="domain" description="EGF-like" evidence="21">
    <location>
        <begin position="161"/>
        <end position="198"/>
    </location>
</feature>
<reference evidence="24" key="2">
    <citation type="submission" date="2025-08" db="UniProtKB">
        <authorList>
            <consortium name="Ensembl"/>
        </authorList>
    </citation>
    <scope>IDENTIFICATION</scope>
    <source>
        <strain evidence="24">Isolate ISIS603380</strain>
    </source>
</reference>
<evidence type="ECO:0000256" key="4">
    <source>
        <dbReference type="ARBA" id="ARBA00022475"/>
    </source>
</evidence>
<dbReference type="InterPro" id="IPR001881">
    <property type="entry name" value="EGF-like_Ca-bd_dom"/>
</dbReference>
<feature type="transmembrane region" description="Helical" evidence="20">
    <location>
        <begin position="1045"/>
        <end position="1067"/>
    </location>
</feature>
<reference evidence="24 25" key="1">
    <citation type="submission" date="2009-06" db="EMBL/GenBank/DDBJ databases">
        <title>The Genome Sequence of Loxodonta africana (African elephant).</title>
        <authorList>
            <person name="Di Palma F."/>
            <person name="Heiman D."/>
            <person name="Young S."/>
            <person name="Johnson J."/>
            <person name="Lander E.S."/>
            <person name="Lindblad-Toh K."/>
        </authorList>
    </citation>
    <scope>NUCLEOTIDE SEQUENCE [LARGE SCALE GENOMIC DNA]</scope>
    <source>
        <strain evidence="24 25">Isolate ISIS603380</strain>
    </source>
</reference>
<name>G3UAM5_LOXAF</name>
<sequence>YCTCKQGFLPSNRQTNFTGPGVDCTVESKPLHKPPAFGREVRWKMASLPMLIVRTSNIYGLLSLGGQMVNVLSCPLRSQRTQGHLHTQNEGGTPKSHCAEPLVTPLFLCPDVDECSHTPPPCGPGSVCTNLRGRHRCSCLPGFSSPTEITWIPAYLLCSSDIDGCLSSATCLENSDCMKAVGSYSCSCRVGFIPGTPPVKRDVDECANPRACPERPICNNTVISHSCFCNPGFEPSSSNLTFQGLGESTGCVDRCIENKGFCNLSTVIHDNFMGQKGVEPCAPNLDSPAPWSPLRHLDNITTKKQKRSDFPVPTPPKKICKFTLNSFFYYCKKDLKPGPRNICNSSCQDVNKCDNSTVCPAKSICNNFTEGYNCSCEAGYESSSGEKEFTDPGVTCEGEYYLALSGQECWPRICEKVWPSIKCICNVGGASPSGMDAVLPGQLSHCCQPEENECWGPMLCLSIATCNNTVGSYFCVCRLGFVSTAGGCVDVDECLNPGVCPENTICRNIPGSYRCTRKPSFTPSGYSTIPFLCSPEVWPCVSEYLPCTRWDLFMICRIAASNTEEWGKFFLLFITTSGVIWDQMDNSNSKEIVERKEIANSFNLLTNVTSQLPTRSHKEAAVSEYLEVMQTASYEAALKRPTEGTHREETKLIAIETLTLKRGCKEEGETFELKAKGNSMDIDCSIITEGGTGGNRAVAFISYDYIGSIINGSFSSTENLTVGEKLENFELNSKVVSCTIGPRKTATLATPVNFTFQHLQVIGEHEKTICVFWDNTGWSTAGCQDIFSNGTQTVCSCNHLSTFAILMASVVLTEDPVLVMITYVGLSLSLLCLLLAALTFLLCRPIQNTGTSLHLQLSLCLFLAHLLFLTGIDRTEPKLLCSIIAGALHYLYLASFTWMFLEGLHLFLTVRNLKVANYTSAGRFKKGFMYPFGYGIPAAIVAMSAGLKPHGYGTSVHCWINLQHGFMWSFIGPVSVVILINLTFYLITLWILRARLSSLNKGVSKIKSTRMLTFKAIAQLFLLGCSWCLGFLLVESIKEPFRSVIAYAFTITNVLQGVYIYMVHCVLNQQV</sequence>
<feature type="domain" description="EGF-like" evidence="21">
    <location>
        <begin position="111"/>
        <end position="149"/>
    </location>
</feature>
<feature type="domain" description="EGF-like" evidence="21">
    <location>
        <begin position="450"/>
        <end position="489"/>
    </location>
</feature>
<dbReference type="FunFam" id="2.10.25.10:FF:000014">
    <property type="entry name" value="Latent-transforming growth factor beta-binding protein 3"/>
    <property type="match status" value="1"/>
</dbReference>
<dbReference type="GO" id="GO:0007189">
    <property type="term" value="P:adenylate cyclase-activating G protein-coupled receptor signaling pathway"/>
    <property type="evidence" value="ECO:0007669"/>
    <property type="project" value="TreeGrafter"/>
</dbReference>
<dbReference type="GeneTree" id="ENSGT00940000162163"/>
<dbReference type="InterPro" id="IPR018097">
    <property type="entry name" value="EGF_Ca-bd_CS"/>
</dbReference>
<feature type="domain" description="EGF-like" evidence="21">
    <location>
        <begin position="202"/>
        <end position="239"/>
    </location>
</feature>
<keyword evidence="11" id="KW-0106">Calcium</keyword>
<dbReference type="eggNOG" id="KOG4193">
    <property type="taxonomic scope" value="Eukaryota"/>
</dbReference>
<evidence type="ECO:0000256" key="16">
    <source>
        <dbReference type="ARBA" id="ARBA00023170"/>
    </source>
</evidence>
<dbReference type="InterPro" id="IPR000832">
    <property type="entry name" value="GPCR_2_secretin-like"/>
</dbReference>
<dbReference type="PROSITE" id="PS50026">
    <property type="entry name" value="EGF_3"/>
    <property type="match status" value="5"/>
</dbReference>
<keyword evidence="12 20" id="KW-1133">Transmembrane helix</keyword>
<keyword evidence="18" id="KW-0807">Transducer</keyword>
<dbReference type="InParanoid" id="G3UAM5"/>
<evidence type="ECO:0000256" key="2">
    <source>
        <dbReference type="ARBA" id="ARBA00004651"/>
    </source>
</evidence>
<dbReference type="InterPro" id="IPR000203">
    <property type="entry name" value="GPS"/>
</dbReference>
<dbReference type="InterPro" id="IPR001740">
    <property type="entry name" value="GPCR_2_EMR1-like_rcpt"/>
</dbReference>
<evidence type="ECO:0000256" key="13">
    <source>
        <dbReference type="ARBA" id="ARBA00023040"/>
    </source>
</evidence>
<evidence type="ECO:0000256" key="6">
    <source>
        <dbReference type="ARBA" id="ARBA00022530"/>
    </source>
</evidence>
<evidence type="ECO:0000256" key="18">
    <source>
        <dbReference type="ARBA" id="ARBA00023224"/>
    </source>
</evidence>
<keyword evidence="13" id="KW-0297">G-protein coupled receptor</keyword>
<evidence type="ECO:0000259" key="21">
    <source>
        <dbReference type="PROSITE" id="PS50026"/>
    </source>
</evidence>
<evidence type="ECO:0000313" key="24">
    <source>
        <dbReference type="Ensembl" id="ENSLAFP00000024883.1"/>
    </source>
</evidence>
<feature type="transmembrane region" description="Helical" evidence="20">
    <location>
        <begin position="967"/>
        <end position="992"/>
    </location>
</feature>
<dbReference type="InterPro" id="IPR000152">
    <property type="entry name" value="EGF-type_Asp/Asn_hydroxyl_site"/>
</dbReference>
<keyword evidence="8 20" id="KW-0812">Transmembrane</keyword>
<evidence type="ECO:0000313" key="25">
    <source>
        <dbReference type="Proteomes" id="UP000007646"/>
    </source>
</evidence>
<accession>G3UAM5</accession>
<evidence type="ECO:0000256" key="3">
    <source>
        <dbReference type="ARBA" id="ARBA00007343"/>
    </source>
</evidence>
<evidence type="ECO:0008006" key="26">
    <source>
        <dbReference type="Google" id="ProtNLM"/>
    </source>
</evidence>
<dbReference type="InterPro" id="IPR017981">
    <property type="entry name" value="GPCR_2-like_7TM"/>
</dbReference>
<keyword evidence="10" id="KW-0677">Repeat</keyword>
<dbReference type="Proteomes" id="UP000007646">
    <property type="component" value="Unassembled WGS sequence"/>
</dbReference>
<dbReference type="PRINTS" id="PR01128">
    <property type="entry name" value="EMR1HORMONER"/>
</dbReference>
<dbReference type="PRINTS" id="PR00249">
    <property type="entry name" value="GPCRSECRETIN"/>
</dbReference>
<dbReference type="InterPro" id="IPR000742">
    <property type="entry name" value="EGF"/>
</dbReference>
<proteinExistence type="inferred from homology"/>
<evidence type="ECO:0000256" key="19">
    <source>
        <dbReference type="PROSITE-ProRule" id="PRU00076"/>
    </source>
</evidence>
<dbReference type="FunFam" id="1.20.1070.10:FF:000054">
    <property type="entry name" value="Adhesion G protein-coupled receptor E3"/>
    <property type="match status" value="1"/>
</dbReference>
<keyword evidence="6" id="KW-0272">Extracellular matrix</keyword>
<dbReference type="SMART" id="SM00181">
    <property type="entry name" value="EGF"/>
    <property type="match status" value="6"/>
</dbReference>
<evidence type="ECO:0000256" key="20">
    <source>
        <dbReference type="SAM" id="Phobius"/>
    </source>
</evidence>
<evidence type="ECO:0000259" key="23">
    <source>
        <dbReference type="PROSITE" id="PS50261"/>
    </source>
</evidence>
<dbReference type="FunFam" id="2.60.220.50:FF:000022">
    <property type="entry name" value="Adhesion G protein-coupled receptor E3"/>
    <property type="match status" value="1"/>
</dbReference>
<feature type="transmembrane region" description="Helical" evidence="20">
    <location>
        <begin position="884"/>
        <end position="908"/>
    </location>
</feature>
<feature type="transmembrane region" description="Helical" evidence="20">
    <location>
        <begin position="853"/>
        <end position="872"/>
    </location>
</feature>
<dbReference type="PROSITE" id="PS01187">
    <property type="entry name" value="EGF_CA"/>
    <property type="match status" value="1"/>
</dbReference>
<evidence type="ECO:0000256" key="10">
    <source>
        <dbReference type="ARBA" id="ARBA00022737"/>
    </source>
</evidence>
<dbReference type="PANTHER" id="PTHR12011">
    <property type="entry name" value="ADHESION G-PROTEIN COUPLED RECEPTOR"/>
    <property type="match status" value="1"/>
</dbReference>
<dbReference type="GO" id="GO:0005886">
    <property type="term" value="C:plasma membrane"/>
    <property type="evidence" value="ECO:0007669"/>
    <property type="project" value="UniProtKB-SubCell"/>
</dbReference>
<comment type="subcellular location">
    <subcellularLocation>
        <location evidence="2">Cell membrane</location>
        <topology evidence="2">Multi-pass membrane protein</topology>
    </subcellularLocation>
    <subcellularLocation>
        <location evidence="1">Secreted</location>
        <location evidence="1">Extracellular space</location>
        <location evidence="1">Extracellular matrix</location>
    </subcellularLocation>
</comment>
<evidence type="ECO:0000256" key="9">
    <source>
        <dbReference type="ARBA" id="ARBA00022729"/>
    </source>
</evidence>
<reference evidence="24" key="3">
    <citation type="submission" date="2025-09" db="UniProtKB">
        <authorList>
            <consortium name="Ensembl"/>
        </authorList>
    </citation>
    <scope>IDENTIFICATION</scope>
    <source>
        <strain evidence="24">Isolate ISIS603380</strain>
    </source>
</reference>
<organism evidence="24 25">
    <name type="scientific">Loxodonta africana</name>
    <name type="common">African elephant</name>
    <dbReference type="NCBI Taxonomy" id="9785"/>
    <lineage>
        <taxon>Eukaryota</taxon>
        <taxon>Metazoa</taxon>
        <taxon>Chordata</taxon>
        <taxon>Craniata</taxon>
        <taxon>Vertebrata</taxon>
        <taxon>Euteleostomi</taxon>
        <taxon>Mammalia</taxon>
        <taxon>Eutheria</taxon>
        <taxon>Afrotheria</taxon>
        <taxon>Proboscidea</taxon>
        <taxon>Elephantidae</taxon>
        <taxon>Loxodonta</taxon>
    </lineage>
</organism>
<evidence type="ECO:0000256" key="11">
    <source>
        <dbReference type="ARBA" id="ARBA00022837"/>
    </source>
</evidence>
<dbReference type="GO" id="GO:0007166">
    <property type="term" value="P:cell surface receptor signaling pathway"/>
    <property type="evidence" value="ECO:0007669"/>
    <property type="project" value="InterPro"/>
</dbReference>
<keyword evidence="14 20" id="KW-0472">Membrane</keyword>
<feature type="transmembrane region" description="Helical" evidence="20">
    <location>
        <begin position="817"/>
        <end position="841"/>
    </location>
</feature>
<keyword evidence="16" id="KW-0675">Receptor</keyword>
<feature type="transmembrane region" description="Helical" evidence="20">
    <location>
        <begin position="1012"/>
        <end position="1033"/>
    </location>
</feature>
<dbReference type="OMA" id="RENCASN"/>
<feature type="domain" description="GAIN-B" evidence="22">
    <location>
        <begin position="656"/>
        <end position="813"/>
    </location>
</feature>
<keyword evidence="17" id="KW-0325">Glycoprotein</keyword>
<evidence type="ECO:0000256" key="17">
    <source>
        <dbReference type="ARBA" id="ARBA00023180"/>
    </source>
</evidence>
<evidence type="ECO:0000256" key="8">
    <source>
        <dbReference type="ARBA" id="ARBA00022692"/>
    </source>
</evidence>
<dbReference type="AlphaFoldDB" id="G3UAM5"/>
<dbReference type="SUPFAM" id="SSF57196">
    <property type="entry name" value="EGF/Laminin"/>
    <property type="match status" value="6"/>
</dbReference>
<protein>
    <recommendedName>
        <fullName evidence="26">Adhesion G protein-coupled receptor E5</fullName>
    </recommendedName>
</protein>
<evidence type="ECO:0000256" key="7">
    <source>
        <dbReference type="ARBA" id="ARBA00022536"/>
    </source>
</evidence>
<keyword evidence="5" id="KW-0964">Secreted</keyword>
<dbReference type="PROSITE" id="PS00010">
    <property type="entry name" value="ASX_HYDROXYL"/>
    <property type="match status" value="2"/>
</dbReference>
<evidence type="ECO:0000256" key="12">
    <source>
        <dbReference type="ARBA" id="ARBA00022989"/>
    </source>
</evidence>
<keyword evidence="9" id="KW-0732">Signal</keyword>
<dbReference type="PROSITE" id="PS50261">
    <property type="entry name" value="G_PROTEIN_RECEP_F2_4"/>
    <property type="match status" value="1"/>
</dbReference>
<dbReference type="Pfam" id="PF01825">
    <property type="entry name" value="GPS"/>
    <property type="match status" value="1"/>
</dbReference>
<dbReference type="PROSITE" id="PS01186">
    <property type="entry name" value="EGF_2"/>
    <property type="match status" value="1"/>
</dbReference>
<comment type="caution">
    <text evidence="19">Lacks conserved residue(s) required for the propagation of feature annotation.</text>
</comment>
<dbReference type="Pfam" id="PF00002">
    <property type="entry name" value="7tm_2"/>
    <property type="match status" value="1"/>
</dbReference>
<comment type="similarity">
    <text evidence="3">Belongs to the G-protein coupled receptor 2 family. Adhesion G-protein coupled receptor (ADGR) subfamily.</text>
</comment>
<dbReference type="HOGENOM" id="CLU_002753_3_7_1"/>
<dbReference type="Gene3D" id="2.10.25.10">
    <property type="entry name" value="Laminin"/>
    <property type="match status" value="6"/>
</dbReference>
<dbReference type="PANTHER" id="PTHR12011:SF433">
    <property type="entry name" value="ADHESION G PROTEIN-COUPLED RECEPTOR E1-LIKE-RELATED"/>
    <property type="match status" value="1"/>
</dbReference>
<dbReference type="Pfam" id="PF07645">
    <property type="entry name" value="EGF_CA"/>
    <property type="match status" value="6"/>
</dbReference>
<dbReference type="InterPro" id="IPR057244">
    <property type="entry name" value="GAIN_B"/>
</dbReference>
<dbReference type="SMART" id="SM00303">
    <property type="entry name" value="GPS"/>
    <property type="match status" value="1"/>
</dbReference>
<dbReference type="Ensembl" id="ENSLAFT00000033547.1">
    <property type="protein sequence ID" value="ENSLAFP00000024883.1"/>
    <property type="gene ID" value="ENSLAFG00000027853.1"/>
</dbReference>
<feature type="domain" description="G-protein coupled receptors family 2 profile 2" evidence="23">
    <location>
        <begin position="818"/>
        <end position="1068"/>
    </location>
</feature>
<keyword evidence="4" id="KW-1003">Cell membrane</keyword>
<feature type="domain" description="EGF-like" evidence="21">
    <location>
        <begin position="349"/>
        <end position="386"/>
    </location>
</feature>
<keyword evidence="15" id="KW-1015">Disulfide bond</keyword>
<evidence type="ECO:0000256" key="14">
    <source>
        <dbReference type="ARBA" id="ARBA00023136"/>
    </source>
</evidence>
<evidence type="ECO:0000256" key="1">
    <source>
        <dbReference type="ARBA" id="ARBA00004498"/>
    </source>
</evidence>
<dbReference type="GO" id="GO:0005509">
    <property type="term" value="F:calcium ion binding"/>
    <property type="evidence" value="ECO:0007669"/>
    <property type="project" value="InterPro"/>
</dbReference>
<dbReference type="InterPro" id="IPR046338">
    <property type="entry name" value="GAIN_dom_sf"/>
</dbReference>
<keyword evidence="7 19" id="KW-0245">EGF-like domain</keyword>
<dbReference type="SMART" id="SM00179">
    <property type="entry name" value="EGF_CA"/>
    <property type="match status" value="6"/>
</dbReference>
<dbReference type="PROSITE" id="PS50221">
    <property type="entry name" value="GAIN_B"/>
    <property type="match status" value="1"/>
</dbReference>
<feature type="transmembrane region" description="Helical" evidence="20">
    <location>
        <begin position="928"/>
        <end position="947"/>
    </location>
</feature>
<evidence type="ECO:0000256" key="5">
    <source>
        <dbReference type="ARBA" id="ARBA00022525"/>
    </source>
</evidence>
<dbReference type="GO" id="GO:0004930">
    <property type="term" value="F:G protein-coupled receptor activity"/>
    <property type="evidence" value="ECO:0007669"/>
    <property type="project" value="UniProtKB-KW"/>
</dbReference>
<dbReference type="Gene3D" id="2.60.220.50">
    <property type="match status" value="1"/>
</dbReference>
<dbReference type="InterPro" id="IPR049883">
    <property type="entry name" value="NOTCH1_EGF-like"/>
</dbReference>
<evidence type="ECO:0000256" key="15">
    <source>
        <dbReference type="ARBA" id="ARBA00023157"/>
    </source>
</evidence>
<dbReference type="CDD" id="cd00054">
    <property type="entry name" value="EGF_CA"/>
    <property type="match status" value="5"/>
</dbReference>